<dbReference type="Gene3D" id="3.10.129.10">
    <property type="entry name" value="Hotdog Thioesterase"/>
    <property type="match status" value="1"/>
</dbReference>
<gene>
    <name evidence="4" type="ORF">BMR96_07815</name>
</gene>
<evidence type="ECO:0000313" key="5">
    <source>
        <dbReference type="Proteomes" id="UP000192288"/>
    </source>
</evidence>
<feature type="domain" description="Thioesterase" evidence="3">
    <location>
        <begin position="33"/>
        <end position="102"/>
    </location>
</feature>
<comment type="similarity">
    <text evidence="1">Belongs to the thioesterase PaaI family.</text>
</comment>
<dbReference type="GO" id="GO:0061522">
    <property type="term" value="F:1,4-dihydroxy-2-naphthoyl-CoA thioesterase activity"/>
    <property type="evidence" value="ECO:0007669"/>
    <property type="project" value="TreeGrafter"/>
</dbReference>
<dbReference type="InterPro" id="IPR006683">
    <property type="entry name" value="Thioestr_dom"/>
</dbReference>
<dbReference type="GO" id="GO:0005829">
    <property type="term" value="C:cytosol"/>
    <property type="evidence" value="ECO:0007669"/>
    <property type="project" value="TreeGrafter"/>
</dbReference>
<proteinExistence type="inferred from homology"/>
<evidence type="ECO:0000256" key="1">
    <source>
        <dbReference type="ARBA" id="ARBA00008324"/>
    </source>
</evidence>
<sequence>MNIIELLGLKTTLLAAEKTIVEVDVTDKLMQPFGIVHGGINALLAETAASLGANEANDNSQIPVGVDIQVAHLKAVSQGHLIATATPISVGRTLQVWDVKIRESIKNELTSTATVTLINKSRPV</sequence>
<dbReference type="STRING" id="33968.BMS77_08395"/>
<dbReference type="SUPFAM" id="SSF54637">
    <property type="entry name" value="Thioesterase/thiol ester dehydrase-isomerase"/>
    <property type="match status" value="1"/>
</dbReference>
<evidence type="ECO:0000256" key="2">
    <source>
        <dbReference type="ARBA" id="ARBA00022801"/>
    </source>
</evidence>
<dbReference type="PANTHER" id="PTHR43240">
    <property type="entry name" value="1,4-DIHYDROXY-2-NAPHTHOYL-COA THIOESTERASE 1"/>
    <property type="match status" value="1"/>
</dbReference>
<dbReference type="Pfam" id="PF03061">
    <property type="entry name" value="4HBT"/>
    <property type="match status" value="1"/>
</dbReference>
<dbReference type="EMBL" id="MPLS01000030">
    <property type="protein sequence ID" value="ORI97309.1"/>
    <property type="molecule type" value="Genomic_DNA"/>
</dbReference>
<dbReference type="Proteomes" id="UP000192288">
    <property type="component" value="Unassembled WGS sequence"/>
</dbReference>
<organism evidence="4 5">
    <name type="scientific">Leuconostoc pseudomesenteroides</name>
    <dbReference type="NCBI Taxonomy" id="33968"/>
    <lineage>
        <taxon>Bacteria</taxon>
        <taxon>Bacillati</taxon>
        <taxon>Bacillota</taxon>
        <taxon>Bacilli</taxon>
        <taxon>Lactobacillales</taxon>
        <taxon>Lactobacillaceae</taxon>
        <taxon>Leuconostoc</taxon>
    </lineage>
</organism>
<dbReference type="NCBIfam" id="TIGR00369">
    <property type="entry name" value="unchar_dom_1"/>
    <property type="match status" value="1"/>
</dbReference>
<dbReference type="InterPro" id="IPR029069">
    <property type="entry name" value="HotDog_dom_sf"/>
</dbReference>
<comment type="caution">
    <text evidence="4">The sequence shown here is derived from an EMBL/GenBank/DDBJ whole genome shotgun (WGS) entry which is preliminary data.</text>
</comment>
<dbReference type="InterPro" id="IPR003736">
    <property type="entry name" value="PAAI_dom"/>
</dbReference>
<dbReference type="PANTHER" id="PTHR43240:SF5">
    <property type="entry name" value="1,4-DIHYDROXY-2-NAPHTHOYL-COA THIOESTERASE 1"/>
    <property type="match status" value="1"/>
</dbReference>
<evidence type="ECO:0000259" key="3">
    <source>
        <dbReference type="Pfam" id="PF03061"/>
    </source>
</evidence>
<dbReference type="eggNOG" id="COG2050">
    <property type="taxonomic scope" value="Bacteria"/>
</dbReference>
<accession>A0A1X0VCG5</accession>
<dbReference type="RefSeq" id="WP_080519493.1">
    <property type="nucleotide sequence ID" value="NZ_MPLS01000030.1"/>
</dbReference>
<reference evidence="4 5" key="1">
    <citation type="journal article" date="2017" name="Front. Microbiol.">
        <title>Genomic Characterization of Dairy Associated Leuconostoc Species and Diversity of Leuconostocs in Undefined Mixed Mesophilic Starter Cultures.</title>
        <authorList>
            <person name="Frantzen C.A."/>
            <person name="Kot W."/>
            <person name="Pedersen T.B."/>
            <person name="Ardo Y.M."/>
            <person name="Broadbent J.R."/>
            <person name="Neve H."/>
            <person name="Hansen L.H."/>
            <person name="Dal Bello F."/>
            <person name="Ostlie H.M."/>
            <person name="Kleppen H.P."/>
            <person name="Vogensen F.K."/>
            <person name="Holo H."/>
        </authorList>
    </citation>
    <scope>NUCLEOTIDE SEQUENCE [LARGE SCALE GENOMIC DNA]</scope>
    <source>
        <strain evidence="4 5">LMGCF08</strain>
    </source>
</reference>
<evidence type="ECO:0000313" key="4">
    <source>
        <dbReference type="EMBL" id="ORI97309.1"/>
    </source>
</evidence>
<dbReference type="AlphaFoldDB" id="A0A1X0VCG5"/>
<name>A0A1X0VCG5_LEUPS</name>
<dbReference type="CDD" id="cd03443">
    <property type="entry name" value="PaaI_thioesterase"/>
    <property type="match status" value="1"/>
</dbReference>
<protein>
    <submittedName>
        <fullName evidence="4">Aromatic compound catabolic protein</fullName>
    </submittedName>
</protein>
<keyword evidence="2" id="KW-0378">Hydrolase</keyword>